<proteinExistence type="inferred from homology"/>
<dbReference type="InterPro" id="IPR052275">
    <property type="entry name" value="Mt_Fe-S_assembly_factor"/>
</dbReference>
<dbReference type="EMBL" id="BRXZ01002112">
    <property type="protein sequence ID" value="GMH54688.1"/>
    <property type="molecule type" value="Genomic_DNA"/>
</dbReference>
<accession>A0A9W7DXW0</accession>
<evidence type="ECO:0000313" key="3">
    <source>
        <dbReference type="EMBL" id="GMH54688.1"/>
    </source>
</evidence>
<protein>
    <recommendedName>
        <fullName evidence="5">BolA-like protein 3</fullName>
    </recommendedName>
</protein>
<comment type="similarity">
    <text evidence="1 2">Belongs to the BolA/IbaG family.</text>
</comment>
<dbReference type="OrthoDB" id="203381at2759"/>
<evidence type="ECO:0000256" key="2">
    <source>
        <dbReference type="RuleBase" id="RU003860"/>
    </source>
</evidence>
<evidence type="ECO:0008006" key="5">
    <source>
        <dbReference type="Google" id="ProtNLM"/>
    </source>
</evidence>
<gene>
    <name evidence="3" type="ORF">TrRE_jg1809</name>
</gene>
<dbReference type="PANTHER" id="PTHR46188:SF1">
    <property type="entry name" value="BOLA-LIKE PROTEIN 3"/>
    <property type="match status" value="1"/>
</dbReference>
<dbReference type="GO" id="GO:0005759">
    <property type="term" value="C:mitochondrial matrix"/>
    <property type="evidence" value="ECO:0007669"/>
    <property type="project" value="TreeGrafter"/>
</dbReference>
<name>A0A9W7DXW0_9STRA</name>
<dbReference type="Gene3D" id="3.30.300.90">
    <property type="entry name" value="BolA-like"/>
    <property type="match status" value="1"/>
</dbReference>
<organism evidence="3 4">
    <name type="scientific">Triparma retinervis</name>
    <dbReference type="NCBI Taxonomy" id="2557542"/>
    <lineage>
        <taxon>Eukaryota</taxon>
        <taxon>Sar</taxon>
        <taxon>Stramenopiles</taxon>
        <taxon>Ochrophyta</taxon>
        <taxon>Bolidophyceae</taxon>
        <taxon>Parmales</taxon>
        <taxon>Triparmaceae</taxon>
        <taxon>Triparma</taxon>
    </lineage>
</organism>
<reference evidence="3" key="1">
    <citation type="submission" date="2022-07" db="EMBL/GenBank/DDBJ databases">
        <title>Genome analysis of Parmales, a sister group of diatoms, reveals the evolutionary specialization of diatoms from phago-mixotrophs to photoautotrophs.</title>
        <authorList>
            <person name="Ban H."/>
            <person name="Sato S."/>
            <person name="Yoshikawa S."/>
            <person name="Kazumasa Y."/>
            <person name="Nakamura Y."/>
            <person name="Ichinomiya M."/>
            <person name="Saitoh K."/>
            <person name="Sato N."/>
            <person name="Blanc-Mathieu R."/>
            <person name="Endo H."/>
            <person name="Kuwata A."/>
            <person name="Ogata H."/>
        </authorList>
    </citation>
    <scope>NUCLEOTIDE SEQUENCE</scope>
</reference>
<comment type="caution">
    <text evidence="3">The sequence shown here is derived from an EMBL/GenBank/DDBJ whole genome shotgun (WGS) entry which is preliminary data.</text>
</comment>
<dbReference type="Pfam" id="PF01722">
    <property type="entry name" value="BolA"/>
    <property type="match status" value="1"/>
</dbReference>
<sequence length="97" mass="10799">MLGLFTRATVPLRVTAPLRFFSAEEKMRDAILTGFSEDTFVEVKDISGGCGSMYAIEVESLDFKGVSKVKQSRMVNDLIKKEIGEMHGLTLKTRVPK</sequence>
<dbReference type="Proteomes" id="UP001165082">
    <property type="component" value="Unassembled WGS sequence"/>
</dbReference>
<dbReference type="SUPFAM" id="SSF82657">
    <property type="entry name" value="BolA-like"/>
    <property type="match status" value="1"/>
</dbReference>
<evidence type="ECO:0000256" key="1">
    <source>
        <dbReference type="ARBA" id="ARBA00005578"/>
    </source>
</evidence>
<dbReference type="AlphaFoldDB" id="A0A9W7DXW0"/>
<evidence type="ECO:0000313" key="4">
    <source>
        <dbReference type="Proteomes" id="UP001165082"/>
    </source>
</evidence>
<dbReference type="InterPro" id="IPR002634">
    <property type="entry name" value="BolA"/>
</dbReference>
<keyword evidence="4" id="KW-1185">Reference proteome</keyword>
<dbReference type="PANTHER" id="PTHR46188">
    <property type="entry name" value="BOLA-LIKE PROTEIN 3"/>
    <property type="match status" value="1"/>
</dbReference>
<dbReference type="InterPro" id="IPR036065">
    <property type="entry name" value="BolA-like_sf"/>
</dbReference>